<protein>
    <recommendedName>
        <fullName evidence="5">4Fe-4S ferredoxin-type domain-containing protein</fullName>
    </recommendedName>
</protein>
<sequence>MARKRDMVAVVRCAGGPAPDRCSYGCIGCGACVAACRMHAIELNENGVAHVNRDACIGCGLCARMCEQHIIDIVPRHQRIQVLCSNHEIGSAVRAVCQVSCIACGACERACTSDAVHVTDNLAVIDQQDCISCGMCASKCPRGVIHDVFGVIAKGL</sequence>
<dbReference type="PROSITE" id="PS51379">
    <property type="entry name" value="4FE4S_FER_2"/>
    <property type="match status" value="4"/>
</dbReference>
<dbReference type="GO" id="GO:0046872">
    <property type="term" value="F:metal ion binding"/>
    <property type="evidence" value="ECO:0007669"/>
    <property type="project" value="UniProtKB-KW"/>
</dbReference>
<dbReference type="InterPro" id="IPR017896">
    <property type="entry name" value="4Fe4S_Fe-S-bd"/>
</dbReference>
<feature type="domain" description="4Fe-4S ferredoxin-type" evidence="5">
    <location>
        <begin position="47"/>
        <end position="76"/>
    </location>
</feature>
<dbReference type="PROSITE" id="PS00198">
    <property type="entry name" value="4FE4S_FER_1"/>
    <property type="match status" value="1"/>
</dbReference>
<dbReference type="AlphaFoldDB" id="A0A100YWS9"/>
<evidence type="ECO:0000313" key="7">
    <source>
        <dbReference type="Proteomes" id="UP000054078"/>
    </source>
</evidence>
<dbReference type="Proteomes" id="UP000054078">
    <property type="component" value="Unassembled WGS sequence"/>
</dbReference>
<keyword evidence="7" id="KW-1185">Reference proteome</keyword>
<evidence type="ECO:0000256" key="3">
    <source>
        <dbReference type="ARBA" id="ARBA00023004"/>
    </source>
</evidence>
<dbReference type="GO" id="GO:0051539">
    <property type="term" value="F:4 iron, 4 sulfur cluster binding"/>
    <property type="evidence" value="ECO:0007669"/>
    <property type="project" value="UniProtKB-KW"/>
</dbReference>
<evidence type="ECO:0000256" key="2">
    <source>
        <dbReference type="ARBA" id="ARBA00022723"/>
    </source>
</evidence>
<dbReference type="OrthoDB" id="9770306at2"/>
<dbReference type="STRING" id="1299998.AUL39_01970"/>
<feature type="domain" description="4Fe-4S ferredoxin-type" evidence="5">
    <location>
        <begin position="121"/>
        <end position="150"/>
    </location>
</feature>
<dbReference type="EMBL" id="LOJF01000001">
    <property type="protein sequence ID" value="KUH59123.1"/>
    <property type="molecule type" value="Genomic_DNA"/>
</dbReference>
<feature type="domain" description="4Fe-4S ferredoxin-type" evidence="5">
    <location>
        <begin position="15"/>
        <end position="46"/>
    </location>
</feature>
<evidence type="ECO:0000313" key="6">
    <source>
        <dbReference type="EMBL" id="KUH59123.1"/>
    </source>
</evidence>
<gene>
    <name evidence="6" type="ORF">AUL39_01970</name>
</gene>
<accession>A0A100YWS9</accession>
<evidence type="ECO:0000259" key="5">
    <source>
        <dbReference type="PROSITE" id="PS51379"/>
    </source>
</evidence>
<comment type="caution">
    <text evidence="6">The sequence shown here is derived from an EMBL/GenBank/DDBJ whole genome shotgun (WGS) entry which is preliminary data.</text>
</comment>
<dbReference type="RefSeq" id="WP_059053059.1">
    <property type="nucleotide sequence ID" value="NZ_LOJF01000001.1"/>
</dbReference>
<dbReference type="CDD" id="cd10549">
    <property type="entry name" value="MtMvhB_like"/>
    <property type="match status" value="1"/>
</dbReference>
<dbReference type="PANTHER" id="PTHR43687">
    <property type="entry name" value="ADENYLYLSULFATE REDUCTASE, BETA SUBUNIT"/>
    <property type="match status" value="1"/>
</dbReference>
<organism evidence="6 7">
    <name type="scientific">Tractidigestivibacter scatoligenes</name>
    <name type="common">Olsenella scatoligenes</name>
    <dbReference type="NCBI Taxonomy" id="1299998"/>
    <lineage>
        <taxon>Bacteria</taxon>
        <taxon>Bacillati</taxon>
        <taxon>Actinomycetota</taxon>
        <taxon>Coriobacteriia</taxon>
        <taxon>Coriobacteriales</taxon>
        <taxon>Atopobiaceae</taxon>
        <taxon>Tractidigestivibacter</taxon>
    </lineage>
</organism>
<dbReference type="Pfam" id="PF12838">
    <property type="entry name" value="Fer4_7"/>
    <property type="match status" value="2"/>
</dbReference>
<dbReference type="PANTHER" id="PTHR43687:SF1">
    <property type="entry name" value="FERREDOXIN III"/>
    <property type="match status" value="1"/>
</dbReference>
<name>A0A100YWS9_TRASO</name>
<keyword evidence="1" id="KW-0004">4Fe-4S</keyword>
<proteinExistence type="predicted"/>
<evidence type="ECO:0000256" key="4">
    <source>
        <dbReference type="ARBA" id="ARBA00023014"/>
    </source>
</evidence>
<dbReference type="InterPro" id="IPR017900">
    <property type="entry name" value="4Fe4S_Fe_S_CS"/>
</dbReference>
<dbReference type="Gene3D" id="3.30.70.20">
    <property type="match status" value="2"/>
</dbReference>
<dbReference type="InterPro" id="IPR050572">
    <property type="entry name" value="Fe-S_Ferredoxin"/>
</dbReference>
<feature type="domain" description="4Fe-4S ferredoxin-type" evidence="5">
    <location>
        <begin position="92"/>
        <end position="120"/>
    </location>
</feature>
<evidence type="ECO:0000256" key="1">
    <source>
        <dbReference type="ARBA" id="ARBA00022485"/>
    </source>
</evidence>
<keyword evidence="2" id="KW-0479">Metal-binding</keyword>
<keyword evidence="4" id="KW-0411">Iron-sulfur</keyword>
<dbReference type="SUPFAM" id="SSF54862">
    <property type="entry name" value="4Fe-4S ferredoxins"/>
    <property type="match status" value="1"/>
</dbReference>
<reference evidence="6 7" key="1">
    <citation type="submission" date="2015-12" db="EMBL/GenBank/DDBJ databases">
        <title>Draft Genome Sequence of Olsenella scatoligenes SK9K4T; a Producer of 3-Methylindole- (skatole) and 4-Methylphenol- (p-cresol) Isolated from Pig Feces.</title>
        <authorList>
            <person name="Li X."/>
            <person name="Borg B."/>
            <person name="Canibe N."/>
        </authorList>
    </citation>
    <scope>NUCLEOTIDE SEQUENCE [LARGE SCALE GENOMIC DNA]</scope>
    <source>
        <strain evidence="6 7">SK9K4</strain>
    </source>
</reference>
<keyword evidence="3" id="KW-0408">Iron</keyword>